<organism evidence="1 2">
    <name type="scientific">Sulfobacillus benefaciens</name>
    <dbReference type="NCBI Taxonomy" id="453960"/>
    <lineage>
        <taxon>Bacteria</taxon>
        <taxon>Bacillati</taxon>
        <taxon>Bacillota</taxon>
        <taxon>Clostridia</taxon>
        <taxon>Eubacteriales</taxon>
        <taxon>Clostridiales Family XVII. Incertae Sedis</taxon>
        <taxon>Sulfobacillus</taxon>
    </lineage>
</organism>
<dbReference type="AlphaFoldDB" id="A0A2T2XIH3"/>
<sequence length="67" mass="7635">MQVRIDGIEDTKSRFLRYVKSNPAAERGWVAPENESVYQVTNDYLDPFKEIAANFGLTAEVNPTDEQ</sequence>
<evidence type="ECO:0000313" key="2">
    <source>
        <dbReference type="Proteomes" id="UP000242972"/>
    </source>
</evidence>
<protein>
    <submittedName>
        <fullName evidence="1">Uncharacterized protein</fullName>
    </submittedName>
</protein>
<comment type="caution">
    <text evidence="1">The sequence shown here is derived from an EMBL/GenBank/DDBJ whole genome shotgun (WGS) entry which is preliminary data.</text>
</comment>
<dbReference type="EMBL" id="PXYW01000010">
    <property type="protein sequence ID" value="PSR34299.1"/>
    <property type="molecule type" value="Genomic_DNA"/>
</dbReference>
<reference evidence="1 2" key="1">
    <citation type="journal article" date="2014" name="BMC Genomics">
        <title>Comparison of environmental and isolate Sulfobacillus genomes reveals diverse carbon, sulfur, nitrogen, and hydrogen metabolisms.</title>
        <authorList>
            <person name="Justice N.B."/>
            <person name="Norman A."/>
            <person name="Brown C.T."/>
            <person name="Singh A."/>
            <person name="Thomas B.C."/>
            <person name="Banfield J.F."/>
        </authorList>
    </citation>
    <scope>NUCLEOTIDE SEQUENCE [LARGE SCALE GENOMIC DNA]</scope>
    <source>
        <strain evidence="1">AMDSBA4</strain>
    </source>
</reference>
<proteinExistence type="predicted"/>
<gene>
    <name evidence="1" type="ORF">C7B46_06125</name>
</gene>
<accession>A0A2T2XIH3</accession>
<dbReference type="Proteomes" id="UP000242972">
    <property type="component" value="Unassembled WGS sequence"/>
</dbReference>
<name>A0A2T2XIH3_9FIRM</name>
<evidence type="ECO:0000313" key="1">
    <source>
        <dbReference type="EMBL" id="PSR34299.1"/>
    </source>
</evidence>